<evidence type="ECO:0000313" key="3">
    <source>
        <dbReference type="WBParaSite" id="nRc.2.0.1.t26419-RA"/>
    </source>
</evidence>
<evidence type="ECO:0000313" key="2">
    <source>
        <dbReference type="Proteomes" id="UP000887565"/>
    </source>
</evidence>
<organism evidence="2 3">
    <name type="scientific">Romanomermis culicivorax</name>
    <name type="common">Nematode worm</name>
    <dbReference type="NCBI Taxonomy" id="13658"/>
    <lineage>
        <taxon>Eukaryota</taxon>
        <taxon>Metazoa</taxon>
        <taxon>Ecdysozoa</taxon>
        <taxon>Nematoda</taxon>
        <taxon>Enoplea</taxon>
        <taxon>Dorylaimia</taxon>
        <taxon>Mermithida</taxon>
        <taxon>Mermithoidea</taxon>
        <taxon>Mermithidae</taxon>
        <taxon>Romanomermis</taxon>
    </lineage>
</organism>
<feature type="compositionally biased region" description="Polar residues" evidence="1">
    <location>
        <begin position="38"/>
        <end position="59"/>
    </location>
</feature>
<feature type="region of interest" description="Disordered" evidence="1">
    <location>
        <begin position="38"/>
        <end position="79"/>
    </location>
</feature>
<keyword evidence="2" id="KW-1185">Reference proteome</keyword>
<dbReference type="AlphaFoldDB" id="A0A915JJR8"/>
<dbReference type="WBParaSite" id="nRc.2.0.1.t26419-RA">
    <property type="protein sequence ID" value="nRc.2.0.1.t26419-RA"/>
    <property type="gene ID" value="nRc.2.0.1.g26419"/>
</dbReference>
<accession>A0A915JJR8</accession>
<reference evidence="3" key="1">
    <citation type="submission" date="2022-11" db="UniProtKB">
        <authorList>
            <consortium name="WormBaseParasite"/>
        </authorList>
    </citation>
    <scope>IDENTIFICATION</scope>
</reference>
<protein>
    <submittedName>
        <fullName evidence="3">Uncharacterized protein</fullName>
    </submittedName>
</protein>
<dbReference type="Proteomes" id="UP000887565">
    <property type="component" value="Unplaced"/>
</dbReference>
<evidence type="ECO:0000256" key="1">
    <source>
        <dbReference type="SAM" id="MobiDB-lite"/>
    </source>
</evidence>
<feature type="compositionally biased region" description="Basic residues" evidence="1">
    <location>
        <begin position="70"/>
        <end position="79"/>
    </location>
</feature>
<name>A0A915JJR8_ROMCU</name>
<proteinExistence type="predicted"/>
<sequence length="79" mass="7947">MGATPSLVAVTRQSQSAPLAAPGGAAGVIVVVRRSENAGSKDTWGGQNATNGMQQAKGQTSGGIIGSRADKRHSRADML</sequence>